<dbReference type="AlphaFoldDB" id="A0A120A1K2"/>
<dbReference type="InterPro" id="IPR037026">
    <property type="entry name" value="Vgr_OB-fold_dom_sf"/>
</dbReference>
<dbReference type="Gene3D" id="4.10.220.110">
    <property type="match status" value="1"/>
</dbReference>
<sequence length="585" mass="63527">MLEQKKVTLEIAGIPMPSFVQLMLKQSINEHHYFEITLDIQAVEIYGVEIPNVSKDWIGKKVIMDFGGTIFIGIATMVGLHRSGGTHGNIKVTGYSSTFLLESDHTCASWCNKSLSDIVKELTDKAGVQALVNPETKSKLEYECQYEETNFRFIQRLARQYQEWLYYDGQNLVFGKPQPGSTTKLIYGEELSVLDVCSQALARPIKGSSYHSVNDQTYNGQSPDAAAGQNTLGQAAFDSSLALFTAPAVQRSEPRITNKGELDAYFQRKQQGDTAASCFVTGESDCYTLTVGSIIDVHTAIHSGIKIFVKNSIGTYIITEITHVAGMGDSYQNYFTALPSSIPTLPCPDVPLPVAHTQQAVVVSNEDPKKLGRVQVKMNWQTGPMQTSWIRVLTPDAGTSDKVPTNRGFVFIPEKGDQVMVAFRYDDPNRPFVLGSLFHGKSGTGGGSSNKTKSLTTRSGCTITLDDEKGSVTVADPTGSTIILNGDNTITIDAKDKITIHSKELEILADEKIRIEADSEVEVLGKTSTFEGKSEAKIKSDASIKEEAATIDIKASATLKATGATVDVDGSAMTNIKGGLLNFNP</sequence>
<name>A0A120A1K2_BACSE</name>
<dbReference type="Gene3D" id="2.30.110.50">
    <property type="match status" value="1"/>
</dbReference>
<organism evidence="2 3">
    <name type="scientific">Bacteroides stercoris</name>
    <dbReference type="NCBI Taxonomy" id="46506"/>
    <lineage>
        <taxon>Bacteria</taxon>
        <taxon>Pseudomonadati</taxon>
        <taxon>Bacteroidota</taxon>
        <taxon>Bacteroidia</taxon>
        <taxon>Bacteroidales</taxon>
        <taxon>Bacteroidaceae</taxon>
        <taxon>Bacteroides</taxon>
    </lineage>
</organism>
<dbReference type="Pfam" id="PF05954">
    <property type="entry name" value="Phage_GPD"/>
    <property type="match status" value="1"/>
</dbReference>
<reference evidence="2 3" key="1">
    <citation type="journal article" date="2016" name="BMC Genomics">
        <title>Type VI secretion systems of human gut Bacteroidales segregate into three genetic architectures, two of which are contained on mobile genetic elements.</title>
        <authorList>
            <person name="Coyne M.J."/>
            <person name="Roelofs K.G."/>
            <person name="Comstock L.E."/>
        </authorList>
    </citation>
    <scope>NUCLEOTIDE SEQUENCE [LARGE SCALE GENOMIC DNA]</scope>
    <source>
        <strain evidence="2 3">CL09T03C01</strain>
    </source>
</reference>
<dbReference type="PATRIC" id="fig|46506.5.peg.2465"/>
<feature type="domain" description="Gp5/Type VI secretion system Vgr protein OB-fold" evidence="1">
    <location>
        <begin position="359"/>
        <end position="438"/>
    </location>
</feature>
<protein>
    <submittedName>
        <fullName evidence="2">Bacterodales T6SS protein TssI (VgrG)</fullName>
    </submittedName>
</protein>
<dbReference type="Pfam" id="PF04717">
    <property type="entry name" value="Phage_base_V"/>
    <property type="match status" value="1"/>
</dbReference>
<gene>
    <name evidence="2" type="primary">tssI</name>
    <name evidence="2" type="ORF">AA415_02299</name>
</gene>
<dbReference type="Gene3D" id="2.40.50.230">
    <property type="entry name" value="Gp5 N-terminal domain"/>
    <property type="match status" value="1"/>
</dbReference>
<evidence type="ECO:0000259" key="1">
    <source>
        <dbReference type="Pfam" id="PF04717"/>
    </source>
</evidence>
<dbReference type="InterPro" id="IPR006531">
    <property type="entry name" value="Gp5/Vgr_OB"/>
</dbReference>
<accession>A0A120A1K2</accession>
<dbReference type="Proteomes" id="UP000056419">
    <property type="component" value="Unassembled WGS sequence"/>
</dbReference>
<evidence type="ECO:0000313" key="3">
    <source>
        <dbReference type="Proteomes" id="UP000056419"/>
    </source>
</evidence>
<proteinExistence type="predicted"/>
<dbReference type="SUPFAM" id="SSF69255">
    <property type="entry name" value="gp5 N-terminal domain-like"/>
    <property type="match status" value="1"/>
</dbReference>
<dbReference type="Gene3D" id="3.55.50.10">
    <property type="entry name" value="Baseplate protein-like domains"/>
    <property type="match status" value="1"/>
</dbReference>
<dbReference type="SUPFAM" id="SSF69279">
    <property type="entry name" value="Phage tail proteins"/>
    <property type="match status" value="2"/>
</dbReference>
<keyword evidence="3" id="KW-1185">Reference proteome</keyword>
<evidence type="ECO:0000313" key="2">
    <source>
        <dbReference type="EMBL" id="KWR53744.1"/>
    </source>
</evidence>
<dbReference type="EMBL" id="LRGC01000011">
    <property type="protein sequence ID" value="KWR53744.1"/>
    <property type="molecule type" value="Genomic_DNA"/>
</dbReference>
<dbReference type="SUPFAM" id="SSF69349">
    <property type="entry name" value="Phage fibre proteins"/>
    <property type="match status" value="1"/>
</dbReference>
<dbReference type="STRING" id="46506.AA415_02299"/>
<dbReference type="RefSeq" id="WP_007761356.1">
    <property type="nucleotide sequence ID" value="NZ_LRGC01000011.1"/>
</dbReference>
<comment type="caution">
    <text evidence="2">The sequence shown here is derived from an EMBL/GenBank/DDBJ whole genome shotgun (WGS) entry which is preliminary data.</text>
</comment>